<proteinExistence type="predicted"/>
<name>X1NME6_9ZZZZ</name>
<reference evidence="2" key="1">
    <citation type="journal article" date="2014" name="Front. Microbiol.">
        <title>High frequency of phylogenetically diverse reductive dehalogenase-homologous genes in deep subseafloor sedimentary metagenomes.</title>
        <authorList>
            <person name="Kawai M."/>
            <person name="Futagami T."/>
            <person name="Toyoda A."/>
            <person name="Takaki Y."/>
            <person name="Nishi S."/>
            <person name="Hori S."/>
            <person name="Arai W."/>
            <person name="Tsubouchi T."/>
            <person name="Morono Y."/>
            <person name="Uchiyama I."/>
            <person name="Ito T."/>
            <person name="Fujiyama A."/>
            <person name="Inagaki F."/>
            <person name="Takami H."/>
        </authorList>
    </citation>
    <scope>NUCLEOTIDE SEQUENCE</scope>
    <source>
        <strain evidence="2">Expedition CK06-06</strain>
    </source>
</reference>
<dbReference type="PANTHER" id="PTHR30033">
    <property type="entry name" value="FLAGELLAR HOOK-ASSOCIATED PROTEIN 1"/>
    <property type="match status" value="1"/>
</dbReference>
<dbReference type="PANTHER" id="PTHR30033:SF1">
    <property type="entry name" value="FLAGELLAR HOOK-ASSOCIATED PROTEIN 1"/>
    <property type="match status" value="1"/>
</dbReference>
<organism evidence="2">
    <name type="scientific">marine sediment metagenome</name>
    <dbReference type="NCBI Taxonomy" id="412755"/>
    <lineage>
        <taxon>unclassified sequences</taxon>
        <taxon>metagenomes</taxon>
        <taxon>ecological metagenomes</taxon>
    </lineage>
</organism>
<dbReference type="Pfam" id="PF00460">
    <property type="entry name" value="Flg_bb_rod"/>
    <property type="match status" value="1"/>
</dbReference>
<accession>X1NME6</accession>
<evidence type="ECO:0000259" key="1">
    <source>
        <dbReference type="Pfam" id="PF00460"/>
    </source>
</evidence>
<protein>
    <recommendedName>
        <fullName evidence="1">Flagellar basal body rod protein N-terminal domain-containing protein</fullName>
    </recommendedName>
</protein>
<feature type="domain" description="Flagellar basal body rod protein N-terminal" evidence="1">
    <location>
        <begin position="7"/>
        <end position="36"/>
    </location>
</feature>
<dbReference type="GO" id="GO:0044780">
    <property type="term" value="P:bacterial-type flagellum assembly"/>
    <property type="evidence" value="ECO:0007669"/>
    <property type="project" value="InterPro"/>
</dbReference>
<gene>
    <name evidence="2" type="ORF">S06H3_35016</name>
</gene>
<comment type="caution">
    <text evidence="2">The sequence shown here is derived from an EMBL/GenBank/DDBJ whole genome shotgun (WGS) entry which is preliminary data.</text>
</comment>
<sequence length="47" mass="5144">MTGFLGLDIALRSLMAHQQAMEVVSHNIANVNTPGYSRQRPVFTAEA</sequence>
<dbReference type="GO" id="GO:0009424">
    <property type="term" value="C:bacterial-type flagellum hook"/>
    <property type="evidence" value="ECO:0007669"/>
    <property type="project" value="InterPro"/>
</dbReference>
<dbReference type="InterPro" id="IPR002371">
    <property type="entry name" value="FlgK"/>
</dbReference>
<evidence type="ECO:0000313" key="2">
    <source>
        <dbReference type="EMBL" id="GAI19854.1"/>
    </source>
</evidence>
<dbReference type="AlphaFoldDB" id="X1NME6"/>
<dbReference type="GO" id="GO:0005198">
    <property type="term" value="F:structural molecule activity"/>
    <property type="evidence" value="ECO:0007669"/>
    <property type="project" value="InterPro"/>
</dbReference>
<feature type="non-terminal residue" evidence="2">
    <location>
        <position position="47"/>
    </location>
</feature>
<dbReference type="EMBL" id="BARV01021083">
    <property type="protein sequence ID" value="GAI19854.1"/>
    <property type="molecule type" value="Genomic_DNA"/>
</dbReference>
<dbReference type="InterPro" id="IPR001444">
    <property type="entry name" value="Flag_bb_rod_N"/>
</dbReference>